<evidence type="ECO:0000256" key="6">
    <source>
        <dbReference type="ARBA" id="ARBA00023125"/>
    </source>
</evidence>
<gene>
    <name evidence="14" type="ORF">RJ639_021980</name>
</gene>
<dbReference type="Pfam" id="PF06203">
    <property type="entry name" value="CCT"/>
    <property type="match status" value="1"/>
</dbReference>
<keyword evidence="7" id="KW-0010">Activator</keyword>
<evidence type="ECO:0000256" key="7">
    <source>
        <dbReference type="ARBA" id="ARBA00023159"/>
    </source>
</evidence>
<feature type="compositionally biased region" description="Basic and acidic residues" evidence="11">
    <location>
        <begin position="93"/>
        <end position="102"/>
    </location>
</feature>
<feature type="domain" description="Tify" evidence="13">
    <location>
        <begin position="123"/>
        <end position="158"/>
    </location>
</feature>
<comment type="caution">
    <text evidence="14">The sequence shown here is derived from an EMBL/GenBank/DDBJ whole genome shotgun (WGS) entry which is preliminary data.</text>
</comment>
<dbReference type="PROSITE" id="PS51320">
    <property type="entry name" value="TIFY"/>
    <property type="match status" value="1"/>
</dbReference>
<evidence type="ECO:0000259" key="12">
    <source>
        <dbReference type="PROSITE" id="PS51017"/>
    </source>
</evidence>
<dbReference type="GO" id="GO:0005634">
    <property type="term" value="C:nucleus"/>
    <property type="evidence" value="ECO:0007669"/>
    <property type="project" value="UniProtKB-SubCell"/>
</dbReference>
<evidence type="ECO:0000313" key="15">
    <source>
        <dbReference type="Proteomes" id="UP001188597"/>
    </source>
</evidence>
<evidence type="ECO:0000256" key="8">
    <source>
        <dbReference type="ARBA" id="ARBA00023163"/>
    </source>
</evidence>
<dbReference type="GO" id="GO:0006355">
    <property type="term" value="P:regulation of DNA-templated transcription"/>
    <property type="evidence" value="ECO:0007669"/>
    <property type="project" value="InterPro"/>
</dbReference>
<dbReference type="EMBL" id="JAVXUP010002979">
    <property type="protein sequence ID" value="KAK3000570.1"/>
    <property type="molecule type" value="Genomic_DNA"/>
</dbReference>
<keyword evidence="15" id="KW-1185">Reference proteome</keyword>
<evidence type="ECO:0000256" key="5">
    <source>
        <dbReference type="ARBA" id="ARBA00023015"/>
    </source>
</evidence>
<dbReference type="PROSITE" id="PS51017">
    <property type="entry name" value="CCT"/>
    <property type="match status" value="1"/>
</dbReference>
<evidence type="ECO:0000256" key="4">
    <source>
        <dbReference type="ARBA" id="ARBA00022833"/>
    </source>
</evidence>
<keyword evidence="3" id="KW-0863">Zinc-finger</keyword>
<dbReference type="Proteomes" id="UP001188597">
    <property type="component" value="Unassembled WGS sequence"/>
</dbReference>
<evidence type="ECO:0000256" key="10">
    <source>
        <dbReference type="PROSITE-ProRule" id="PRU00357"/>
    </source>
</evidence>
<dbReference type="SMART" id="SM00979">
    <property type="entry name" value="TIFY"/>
    <property type="match status" value="1"/>
</dbReference>
<proteinExistence type="predicted"/>
<dbReference type="InterPro" id="IPR045280">
    <property type="entry name" value="TIFY-like"/>
</dbReference>
<dbReference type="GO" id="GO:0003677">
    <property type="term" value="F:DNA binding"/>
    <property type="evidence" value="ECO:0007669"/>
    <property type="project" value="UniProtKB-KW"/>
</dbReference>
<sequence>MVNLTLNPTQWNRERFVNFNYNSLDQTHQLKIQNPLFLTSFGRNPSSMSKIDTYFGVEMDGSEGQMHVPDGQPVYSHNVHYMQNHNLSNGNLMDRDEHHDNGGSEGGMEGDVLSDNHSALASQHESDNQLTLSFQGQVYVFDSVSPEKVQAVLLLLGDGGISPNIPTTPLTTHHNDRDLSSTPQRFDVPQRLASLNRFREKRKERNFDKKIRYTVRKEVALRLEAVCNDPGPRNIACKFSWVLGSWLANGYL</sequence>
<evidence type="ECO:0000256" key="9">
    <source>
        <dbReference type="ARBA" id="ARBA00023242"/>
    </source>
</evidence>
<keyword evidence="5" id="KW-0805">Transcription regulation</keyword>
<dbReference type="PANTHER" id="PTHR46125">
    <property type="entry name" value="GATA TRANSCRIPTION FACTOR 28"/>
    <property type="match status" value="1"/>
</dbReference>
<evidence type="ECO:0000313" key="14">
    <source>
        <dbReference type="EMBL" id="KAK3000570.1"/>
    </source>
</evidence>
<dbReference type="AlphaFoldDB" id="A0AA89AFK9"/>
<dbReference type="PANTHER" id="PTHR46125:SF27">
    <property type="entry name" value="GATA TRANSCRIPTION FACTOR 28"/>
    <property type="match status" value="1"/>
</dbReference>
<feature type="domain" description="CCT" evidence="12">
    <location>
        <begin position="191"/>
        <end position="233"/>
    </location>
</feature>
<comment type="subcellular location">
    <subcellularLocation>
        <location evidence="1 10">Nucleus</location>
    </subcellularLocation>
</comment>
<feature type="region of interest" description="Disordered" evidence="11">
    <location>
        <begin position="91"/>
        <end position="124"/>
    </location>
</feature>
<keyword evidence="4" id="KW-0862">Zinc</keyword>
<evidence type="ECO:0000259" key="13">
    <source>
        <dbReference type="PROSITE" id="PS51320"/>
    </source>
</evidence>
<evidence type="ECO:0000256" key="3">
    <source>
        <dbReference type="ARBA" id="ARBA00022771"/>
    </source>
</evidence>
<feature type="compositionally biased region" description="Polar residues" evidence="11">
    <location>
        <begin position="115"/>
        <end position="124"/>
    </location>
</feature>
<evidence type="ECO:0000256" key="1">
    <source>
        <dbReference type="ARBA" id="ARBA00004123"/>
    </source>
</evidence>
<keyword evidence="6" id="KW-0238">DNA-binding</keyword>
<reference evidence="14" key="1">
    <citation type="submission" date="2022-12" db="EMBL/GenBank/DDBJ databases">
        <title>Draft genome assemblies for two species of Escallonia (Escalloniales).</title>
        <authorList>
            <person name="Chanderbali A."/>
            <person name="Dervinis C."/>
            <person name="Anghel I."/>
            <person name="Soltis D."/>
            <person name="Soltis P."/>
            <person name="Zapata F."/>
        </authorList>
    </citation>
    <scope>NUCLEOTIDE SEQUENCE</scope>
    <source>
        <strain evidence="14">UCBG64.0493</strain>
        <tissue evidence="14">Leaf</tissue>
    </source>
</reference>
<dbReference type="GO" id="GO:0008270">
    <property type="term" value="F:zinc ion binding"/>
    <property type="evidence" value="ECO:0007669"/>
    <property type="project" value="UniProtKB-KW"/>
</dbReference>
<keyword evidence="8" id="KW-0804">Transcription</keyword>
<dbReference type="InterPro" id="IPR010399">
    <property type="entry name" value="Tify_dom"/>
</dbReference>
<evidence type="ECO:0000256" key="2">
    <source>
        <dbReference type="ARBA" id="ARBA00022723"/>
    </source>
</evidence>
<keyword evidence="9 10" id="KW-0539">Nucleus</keyword>
<accession>A0AA89AFK9</accession>
<protein>
    <submittedName>
        <fullName evidence="14">Uncharacterized protein</fullName>
    </submittedName>
</protein>
<keyword evidence="2" id="KW-0479">Metal-binding</keyword>
<name>A0AA89AFK9_9ASTE</name>
<dbReference type="Pfam" id="PF06200">
    <property type="entry name" value="tify"/>
    <property type="match status" value="1"/>
</dbReference>
<evidence type="ECO:0000256" key="11">
    <source>
        <dbReference type="SAM" id="MobiDB-lite"/>
    </source>
</evidence>
<dbReference type="InterPro" id="IPR010402">
    <property type="entry name" value="CCT_domain"/>
</dbReference>
<organism evidence="14 15">
    <name type="scientific">Escallonia herrerae</name>
    <dbReference type="NCBI Taxonomy" id="1293975"/>
    <lineage>
        <taxon>Eukaryota</taxon>
        <taxon>Viridiplantae</taxon>
        <taxon>Streptophyta</taxon>
        <taxon>Embryophyta</taxon>
        <taxon>Tracheophyta</taxon>
        <taxon>Spermatophyta</taxon>
        <taxon>Magnoliopsida</taxon>
        <taxon>eudicotyledons</taxon>
        <taxon>Gunneridae</taxon>
        <taxon>Pentapetalae</taxon>
        <taxon>asterids</taxon>
        <taxon>campanulids</taxon>
        <taxon>Escalloniales</taxon>
        <taxon>Escalloniaceae</taxon>
        <taxon>Escallonia</taxon>
    </lineage>
</organism>